<evidence type="ECO:0008006" key="4">
    <source>
        <dbReference type="Google" id="ProtNLM"/>
    </source>
</evidence>
<keyword evidence="3" id="KW-1185">Reference proteome</keyword>
<organism evidence="2 3">
    <name type="scientific">Methylophilus flavus</name>
    <dbReference type="NCBI Taxonomy" id="640084"/>
    <lineage>
        <taxon>Bacteria</taxon>
        <taxon>Pseudomonadati</taxon>
        <taxon>Pseudomonadota</taxon>
        <taxon>Betaproteobacteria</taxon>
        <taxon>Nitrosomonadales</taxon>
        <taxon>Methylophilaceae</taxon>
        <taxon>Methylophilus</taxon>
    </lineage>
</organism>
<proteinExistence type="predicted"/>
<feature type="compositionally biased region" description="Basic and acidic residues" evidence="1">
    <location>
        <begin position="31"/>
        <end position="44"/>
    </location>
</feature>
<sequence>MENNYCPHCGKSMKEEDGSKEAMIDELIESFKAEGESKESDKKQPAKKASK</sequence>
<dbReference type="RefSeq" id="WP_379031262.1">
    <property type="nucleotide sequence ID" value="NZ_JBHTLN010000001.1"/>
</dbReference>
<gene>
    <name evidence="2" type="ORF">ACFQ2T_04870</name>
</gene>
<dbReference type="EMBL" id="JBHTLN010000001">
    <property type="protein sequence ID" value="MFD1121825.1"/>
    <property type="molecule type" value="Genomic_DNA"/>
</dbReference>
<feature type="region of interest" description="Disordered" evidence="1">
    <location>
        <begin position="31"/>
        <end position="51"/>
    </location>
</feature>
<evidence type="ECO:0000313" key="2">
    <source>
        <dbReference type="EMBL" id="MFD1121825.1"/>
    </source>
</evidence>
<comment type="caution">
    <text evidence="2">The sequence shown here is derived from an EMBL/GenBank/DDBJ whole genome shotgun (WGS) entry which is preliminary data.</text>
</comment>
<accession>A0ABW3PCE5</accession>
<feature type="region of interest" description="Disordered" evidence="1">
    <location>
        <begin position="1"/>
        <end position="20"/>
    </location>
</feature>
<evidence type="ECO:0000256" key="1">
    <source>
        <dbReference type="SAM" id="MobiDB-lite"/>
    </source>
</evidence>
<name>A0ABW3PCE5_9PROT</name>
<reference evidence="3" key="1">
    <citation type="journal article" date="2019" name="Int. J. Syst. Evol. Microbiol.">
        <title>The Global Catalogue of Microorganisms (GCM) 10K type strain sequencing project: providing services to taxonomists for standard genome sequencing and annotation.</title>
        <authorList>
            <consortium name="The Broad Institute Genomics Platform"/>
            <consortium name="The Broad Institute Genome Sequencing Center for Infectious Disease"/>
            <person name="Wu L."/>
            <person name="Ma J."/>
        </authorList>
    </citation>
    <scope>NUCLEOTIDE SEQUENCE [LARGE SCALE GENOMIC DNA]</scope>
    <source>
        <strain evidence="3">CCUG 58411</strain>
    </source>
</reference>
<dbReference type="Proteomes" id="UP001597206">
    <property type="component" value="Unassembled WGS sequence"/>
</dbReference>
<evidence type="ECO:0000313" key="3">
    <source>
        <dbReference type="Proteomes" id="UP001597206"/>
    </source>
</evidence>
<protein>
    <recommendedName>
        <fullName evidence="4">Zinc ribbon domain-containing protein</fullName>
    </recommendedName>
</protein>